<dbReference type="PANTHER" id="PTHR46417">
    <property type="entry name" value="TRNA (GUANINE-N(1)-)-METHYLTRANSFERASE"/>
    <property type="match status" value="1"/>
</dbReference>
<protein>
    <recommendedName>
        <fullName evidence="6 15">tRNA (guanine-N(1)-)-methyltransferase</fullName>
        <ecNumber evidence="5 15">2.1.1.228</ecNumber>
    </recommendedName>
    <alternativeName>
        <fullName evidence="12 15">M1G-methyltransferase</fullName>
    </alternativeName>
    <alternativeName>
        <fullName evidence="13 15">tRNA [GM37] methyltransferase</fullName>
    </alternativeName>
</protein>
<evidence type="ECO:0000256" key="13">
    <source>
        <dbReference type="ARBA" id="ARBA00033392"/>
    </source>
</evidence>
<evidence type="ECO:0000256" key="5">
    <source>
        <dbReference type="ARBA" id="ARBA00012807"/>
    </source>
</evidence>
<feature type="binding site" evidence="15 16">
    <location>
        <begin position="134"/>
        <end position="139"/>
    </location>
    <ligand>
        <name>S-adenosyl-L-methionine</name>
        <dbReference type="ChEBI" id="CHEBI:59789"/>
    </ligand>
</feature>
<evidence type="ECO:0000256" key="4">
    <source>
        <dbReference type="ARBA" id="ARBA00011738"/>
    </source>
</evidence>
<evidence type="ECO:0000256" key="7">
    <source>
        <dbReference type="ARBA" id="ARBA00022490"/>
    </source>
</evidence>
<gene>
    <name evidence="15" type="primary">trmD</name>
    <name evidence="19" type="ORF">A3F34_03235</name>
</gene>
<dbReference type="InterPro" id="IPR016009">
    <property type="entry name" value="tRNA_MeTrfase_TRMD/TRM10"/>
</dbReference>
<dbReference type="NCBIfam" id="TIGR00088">
    <property type="entry name" value="trmD"/>
    <property type="match status" value="1"/>
</dbReference>
<dbReference type="NCBIfam" id="NF000648">
    <property type="entry name" value="PRK00026.1"/>
    <property type="match status" value="1"/>
</dbReference>
<keyword evidence="10 15" id="KW-0949">S-adenosyl-L-methionine</keyword>
<name>A0A1F7IB05_9BACT</name>
<comment type="catalytic activity">
    <reaction evidence="14 15 17">
        <text>guanosine(37) in tRNA + S-adenosyl-L-methionine = N(1)-methylguanosine(37) in tRNA + S-adenosyl-L-homocysteine + H(+)</text>
        <dbReference type="Rhea" id="RHEA:36899"/>
        <dbReference type="Rhea" id="RHEA-COMP:10145"/>
        <dbReference type="Rhea" id="RHEA-COMP:10147"/>
        <dbReference type="ChEBI" id="CHEBI:15378"/>
        <dbReference type="ChEBI" id="CHEBI:57856"/>
        <dbReference type="ChEBI" id="CHEBI:59789"/>
        <dbReference type="ChEBI" id="CHEBI:73542"/>
        <dbReference type="ChEBI" id="CHEBI:74269"/>
        <dbReference type="EC" id="2.1.1.228"/>
    </reaction>
</comment>
<dbReference type="PIRSF" id="PIRSF000386">
    <property type="entry name" value="tRNA_mtase"/>
    <property type="match status" value="1"/>
</dbReference>
<evidence type="ECO:0000256" key="11">
    <source>
        <dbReference type="ARBA" id="ARBA00022694"/>
    </source>
</evidence>
<comment type="subunit">
    <text evidence="4 15 17">Homodimer.</text>
</comment>
<evidence type="ECO:0000256" key="17">
    <source>
        <dbReference type="RuleBase" id="RU003464"/>
    </source>
</evidence>
<organism evidence="19 20">
    <name type="scientific">Candidatus Roizmanbacteria bacterium RIFCSPHIGHO2_12_FULL_44_10</name>
    <dbReference type="NCBI Taxonomy" id="1802054"/>
    <lineage>
        <taxon>Bacteria</taxon>
        <taxon>Candidatus Roizmaniibacteriota</taxon>
    </lineage>
</organism>
<reference evidence="19 20" key="1">
    <citation type="journal article" date="2016" name="Nat. Commun.">
        <title>Thousands of microbial genomes shed light on interconnected biogeochemical processes in an aquifer system.</title>
        <authorList>
            <person name="Anantharaman K."/>
            <person name="Brown C.T."/>
            <person name="Hug L.A."/>
            <person name="Sharon I."/>
            <person name="Castelle C.J."/>
            <person name="Probst A.J."/>
            <person name="Thomas B.C."/>
            <person name="Singh A."/>
            <person name="Wilkins M.J."/>
            <person name="Karaoz U."/>
            <person name="Brodie E.L."/>
            <person name="Williams K.H."/>
            <person name="Hubbard S.S."/>
            <person name="Banfield J.F."/>
        </authorList>
    </citation>
    <scope>NUCLEOTIDE SEQUENCE [LARGE SCALE GENOMIC DNA]</scope>
</reference>
<evidence type="ECO:0000256" key="15">
    <source>
        <dbReference type="HAMAP-Rule" id="MF_00605"/>
    </source>
</evidence>
<dbReference type="InterPro" id="IPR023148">
    <property type="entry name" value="tRNA_m1G_MeTrfase_C_sf"/>
</dbReference>
<dbReference type="EC" id="2.1.1.228" evidence="5 15"/>
<dbReference type="FunFam" id="3.40.1280.10:FF:000001">
    <property type="entry name" value="tRNA (guanine-N(1)-)-methyltransferase"/>
    <property type="match status" value="1"/>
</dbReference>
<keyword evidence="11 15" id="KW-0819">tRNA processing</keyword>
<evidence type="ECO:0000256" key="8">
    <source>
        <dbReference type="ARBA" id="ARBA00022603"/>
    </source>
</evidence>
<proteinExistence type="inferred from homology"/>
<evidence type="ECO:0000259" key="18">
    <source>
        <dbReference type="Pfam" id="PF01746"/>
    </source>
</evidence>
<comment type="subcellular location">
    <subcellularLocation>
        <location evidence="2 15 17">Cytoplasm</location>
    </subcellularLocation>
</comment>
<evidence type="ECO:0000313" key="19">
    <source>
        <dbReference type="EMBL" id="OGK40543.1"/>
    </source>
</evidence>
<dbReference type="GO" id="GO:0052906">
    <property type="term" value="F:tRNA (guanine(37)-N1)-methyltransferase activity"/>
    <property type="evidence" value="ECO:0007669"/>
    <property type="project" value="UniProtKB-UniRule"/>
</dbReference>
<keyword evidence="9 15" id="KW-0808">Transferase</keyword>
<evidence type="ECO:0000256" key="12">
    <source>
        <dbReference type="ARBA" id="ARBA00029736"/>
    </source>
</evidence>
<dbReference type="Proteomes" id="UP000179024">
    <property type="component" value="Unassembled WGS sequence"/>
</dbReference>
<evidence type="ECO:0000256" key="2">
    <source>
        <dbReference type="ARBA" id="ARBA00004496"/>
    </source>
</evidence>
<comment type="function">
    <text evidence="1 15 17">Specifically methylates guanosine-37 in various tRNAs.</text>
</comment>
<dbReference type="CDD" id="cd18080">
    <property type="entry name" value="TrmD-like"/>
    <property type="match status" value="1"/>
</dbReference>
<comment type="similarity">
    <text evidence="3 15 17">Belongs to the RNA methyltransferase TrmD family.</text>
</comment>
<evidence type="ECO:0000256" key="3">
    <source>
        <dbReference type="ARBA" id="ARBA00007630"/>
    </source>
</evidence>
<dbReference type="PANTHER" id="PTHR46417:SF1">
    <property type="entry name" value="TRNA (GUANINE-N(1)-)-METHYLTRANSFERASE"/>
    <property type="match status" value="1"/>
</dbReference>
<dbReference type="GO" id="GO:0005829">
    <property type="term" value="C:cytosol"/>
    <property type="evidence" value="ECO:0007669"/>
    <property type="project" value="TreeGrafter"/>
</dbReference>
<evidence type="ECO:0000256" key="16">
    <source>
        <dbReference type="PIRSR" id="PIRSR000386-1"/>
    </source>
</evidence>
<dbReference type="GO" id="GO:0002939">
    <property type="term" value="P:tRNA N1-guanine methylation"/>
    <property type="evidence" value="ECO:0007669"/>
    <property type="project" value="TreeGrafter"/>
</dbReference>
<dbReference type="Gene3D" id="1.10.1270.20">
    <property type="entry name" value="tRNA(m1g37)methyltransferase, domain 2"/>
    <property type="match status" value="1"/>
</dbReference>
<dbReference type="AlphaFoldDB" id="A0A1F7IB05"/>
<accession>A0A1F7IB05</accession>
<dbReference type="Gene3D" id="3.40.1280.10">
    <property type="match status" value="1"/>
</dbReference>
<comment type="caution">
    <text evidence="19">The sequence shown here is derived from an EMBL/GenBank/DDBJ whole genome shotgun (WGS) entry which is preliminary data.</text>
</comment>
<evidence type="ECO:0000313" key="20">
    <source>
        <dbReference type="Proteomes" id="UP000179024"/>
    </source>
</evidence>
<keyword evidence="7 15" id="KW-0963">Cytoplasm</keyword>
<dbReference type="InterPro" id="IPR002649">
    <property type="entry name" value="tRNA_m1G_MeTrfase_TrmD"/>
</dbReference>
<feature type="binding site" evidence="15 16">
    <location>
        <position position="115"/>
    </location>
    <ligand>
        <name>S-adenosyl-L-methionine</name>
        <dbReference type="ChEBI" id="CHEBI:59789"/>
    </ligand>
</feature>
<sequence length="256" mass="28323">MKMKITILTLFPQMISGFLGESILKRAQEKGAVEIDVVNIRDFAVDKHKTVDDRPFGGGAGMVLMAEPLIKAIASVKLGNSGKQKVILTSPRGIVYSQKKAQEYAGLDNLVIIAGHYEGFDERITNYIDEEISIGDYVLTGGELPAAIIVDSIIRLLPGVLKKEDATENESFFSVSIEELIEAVGSDDVLDQLREKGAKTVQLLEYPHYTRPQELAGKKVPEVLVAGDPKKIRVWQLKEAYSITKKNRPELLLRES</sequence>
<evidence type="ECO:0000256" key="1">
    <source>
        <dbReference type="ARBA" id="ARBA00002634"/>
    </source>
</evidence>
<dbReference type="InterPro" id="IPR029026">
    <property type="entry name" value="tRNA_m1G_MTases_N"/>
</dbReference>
<dbReference type="EMBL" id="MGAE01000003">
    <property type="protein sequence ID" value="OGK40543.1"/>
    <property type="molecule type" value="Genomic_DNA"/>
</dbReference>
<keyword evidence="8 15" id="KW-0489">Methyltransferase</keyword>
<dbReference type="SUPFAM" id="SSF75217">
    <property type="entry name" value="alpha/beta knot"/>
    <property type="match status" value="1"/>
</dbReference>
<dbReference type="InterPro" id="IPR029028">
    <property type="entry name" value="Alpha/beta_knot_MTases"/>
</dbReference>
<evidence type="ECO:0000256" key="9">
    <source>
        <dbReference type="ARBA" id="ARBA00022679"/>
    </source>
</evidence>
<evidence type="ECO:0000256" key="6">
    <source>
        <dbReference type="ARBA" id="ARBA00014679"/>
    </source>
</evidence>
<evidence type="ECO:0000256" key="10">
    <source>
        <dbReference type="ARBA" id="ARBA00022691"/>
    </source>
</evidence>
<feature type="domain" description="tRNA methyltransferase TRMD/TRM10-type" evidence="18">
    <location>
        <begin position="3"/>
        <end position="252"/>
    </location>
</feature>
<dbReference type="HAMAP" id="MF_00605">
    <property type="entry name" value="TrmD"/>
    <property type="match status" value="1"/>
</dbReference>
<evidence type="ECO:0000256" key="14">
    <source>
        <dbReference type="ARBA" id="ARBA00047783"/>
    </source>
</evidence>
<dbReference type="Pfam" id="PF01746">
    <property type="entry name" value="tRNA_m1G_MT"/>
    <property type="match status" value="1"/>
</dbReference>